<dbReference type="Proteomes" id="UP001596223">
    <property type="component" value="Unassembled WGS sequence"/>
</dbReference>
<feature type="compositionally biased region" description="Basic and acidic residues" evidence="1">
    <location>
        <begin position="60"/>
        <end position="70"/>
    </location>
</feature>
<dbReference type="EMBL" id="JBHSQN010000010">
    <property type="protein sequence ID" value="MFC6012547.1"/>
    <property type="molecule type" value="Genomic_DNA"/>
</dbReference>
<accession>A0ABW1JUF4</accession>
<organism evidence="2 3">
    <name type="scientific">Nocardia lasii</name>
    <dbReference type="NCBI Taxonomy" id="1616107"/>
    <lineage>
        <taxon>Bacteria</taxon>
        <taxon>Bacillati</taxon>
        <taxon>Actinomycetota</taxon>
        <taxon>Actinomycetes</taxon>
        <taxon>Mycobacteriales</taxon>
        <taxon>Nocardiaceae</taxon>
        <taxon>Nocardia</taxon>
    </lineage>
</organism>
<evidence type="ECO:0000256" key="1">
    <source>
        <dbReference type="SAM" id="MobiDB-lite"/>
    </source>
</evidence>
<gene>
    <name evidence="2" type="ORF">ACFP3H_15910</name>
</gene>
<name>A0ABW1JUF4_9NOCA</name>
<evidence type="ECO:0000313" key="2">
    <source>
        <dbReference type="EMBL" id="MFC6012547.1"/>
    </source>
</evidence>
<evidence type="ECO:0000313" key="3">
    <source>
        <dbReference type="Proteomes" id="UP001596223"/>
    </source>
</evidence>
<dbReference type="RefSeq" id="WP_378606292.1">
    <property type="nucleotide sequence ID" value="NZ_JBHSQN010000010.1"/>
</dbReference>
<protein>
    <submittedName>
        <fullName evidence="2">Uncharacterized protein</fullName>
    </submittedName>
</protein>
<keyword evidence="3" id="KW-1185">Reference proteome</keyword>
<reference evidence="3" key="1">
    <citation type="journal article" date="2019" name="Int. J. Syst. Evol. Microbiol.">
        <title>The Global Catalogue of Microorganisms (GCM) 10K type strain sequencing project: providing services to taxonomists for standard genome sequencing and annotation.</title>
        <authorList>
            <consortium name="The Broad Institute Genomics Platform"/>
            <consortium name="The Broad Institute Genome Sequencing Center for Infectious Disease"/>
            <person name="Wu L."/>
            <person name="Ma J."/>
        </authorList>
    </citation>
    <scope>NUCLEOTIDE SEQUENCE [LARGE SCALE GENOMIC DNA]</scope>
    <source>
        <strain evidence="3">CCUG 36956</strain>
    </source>
</reference>
<comment type="caution">
    <text evidence="2">The sequence shown here is derived from an EMBL/GenBank/DDBJ whole genome shotgun (WGS) entry which is preliminary data.</text>
</comment>
<proteinExistence type="predicted"/>
<feature type="compositionally biased region" description="Low complexity" evidence="1">
    <location>
        <begin position="20"/>
        <end position="32"/>
    </location>
</feature>
<sequence length="70" mass="7397">MTSSVRITFPRRRPGAVKRPAPAAAGTPAAAPQRPFTPVDHAGVGGDAVGAQHYRNTLDPVDRLDRPRNG</sequence>
<feature type="region of interest" description="Disordered" evidence="1">
    <location>
        <begin position="1"/>
        <end position="70"/>
    </location>
</feature>